<dbReference type="GO" id="GO:0008017">
    <property type="term" value="F:microtubule binding"/>
    <property type="evidence" value="ECO:0007669"/>
    <property type="project" value="InterPro"/>
</dbReference>
<dbReference type="InterPro" id="IPR020845">
    <property type="entry name" value="AMP-binding_CS"/>
</dbReference>
<dbReference type="Pfam" id="PF00501">
    <property type="entry name" value="AMP-binding"/>
    <property type="match status" value="1"/>
</dbReference>
<feature type="binding site" evidence="5">
    <location>
        <begin position="508"/>
        <end position="515"/>
    </location>
    <ligand>
        <name>ATP</name>
        <dbReference type="ChEBI" id="CHEBI:30616"/>
    </ligand>
</feature>
<keyword evidence="1" id="KW-0493">Microtubule</keyword>
<dbReference type="PANTHER" id="PTHR47972">
    <property type="entry name" value="KINESIN-LIKE PROTEIN KLP-3"/>
    <property type="match status" value="1"/>
</dbReference>
<keyword evidence="3 5" id="KW-0067">ATP-binding</keyword>
<dbReference type="SUPFAM" id="SSF52540">
    <property type="entry name" value="P-loop containing nucleoside triphosphate hydrolases"/>
    <property type="match status" value="1"/>
</dbReference>
<evidence type="ECO:0000256" key="5">
    <source>
        <dbReference type="PROSITE-ProRule" id="PRU00283"/>
    </source>
</evidence>
<dbReference type="SMART" id="SM00129">
    <property type="entry name" value="KISc"/>
    <property type="match status" value="1"/>
</dbReference>
<feature type="coiled-coil region" evidence="6">
    <location>
        <begin position="277"/>
        <end position="311"/>
    </location>
</feature>
<dbReference type="Pfam" id="PF16796">
    <property type="entry name" value="Microtub_bd"/>
    <property type="match status" value="1"/>
</dbReference>
<dbReference type="GO" id="GO:0007018">
    <property type="term" value="P:microtubule-based movement"/>
    <property type="evidence" value="ECO:0007669"/>
    <property type="project" value="InterPro"/>
</dbReference>
<dbReference type="EMBL" id="QGKY02001015">
    <property type="protein sequence ID" value="KAF2573898.1"/>
    <property type="molecule type" value="Genomic_DNA"/>
</dbReference>
<dbReference type="InterPro" id="IPR001752">
    <property type="entry name" value="Kinesin_motor_dom"/>
</dbReference>
<feature type="domain" description="Kinesin motor" evidence="7">
    <location>
        <begin position="423"/>
        <end position="636"/>
    </location>
</feature>
<dbReference type="PANTHER" id="PTHR47972:SF45">
    <property type="entry name" value="PROTEIN CLARET SEGREGATIONAL"/>
    <property type="match status" value="1"/>
</dbReference>
<evidence type="ECO:0000313" key="8">
    <source>
        <dbReference type="EMBL" id="KAF2573898.1"/>
    </source>
</evidence>
<keyword evidence="6" id="KW-0175">Coiled coil</keyword>
<organism evidence="8">
    <name type="scientific">Brassica cretica</name>
    <name type="common">Mustard</name>
    <dbReference type="NCBI Taxonomy" id="69181"/>
    <lineage>
        <taxon>Eukaryota</taxon>
        <taxon>Viridiplantae</taxon>
        <taxon>Streptophyta</taxon>
        <taxon>Embryophyta</taxon>
        <taxon>Tracheophyta</taxon>
        <taxon>Spermatophyta</taxon>
        <taxon>Magnoliopsida</taxon>
        <taxon>eudicotyledons</taxon>
        <taxon>Gunneridae</taxon>
        <taxon>Pentapetalae</taxon>
        <taxon>rosids</taxon>
        <taxon>malvids</taxon>
        <taxon>Brassicales</taxon>
        <taxon>Brassicaceae</taxon>
        <taxon>Brassiceae</taxon>
        <taxon>Brassica</taxon>
    </lineage>
</organism>
<protein>
    <recommendedName>
        <fullName evidence="7">Kinesin motor domain-containing protein</fullName>
    </recommendedName>
</protein>
<dbReference type="InterPro" id="IPR027640">
    <property type="entry name" value="Kinesin-like_fam"/>
</dbReference>
<evidence type="ECO:0000259" key="7">
    <source>
        <dbReference type="PROSITE" id="PS50067"/>
    </source>
</evidence>
<dbReference type="InterPro" id="IPR027417">
    <property type="entry name" value="P-loop_NTPase"/>
</dbReference>
<keyword evidence="4 5" id="KW-0505">Motor protein</keyword>
<dbReference type="PROSITE" id="PS50067">
    <property type="entry name" value="KINESIN_MOTOR_2"/>
    <property type="match status" value="1"/>
</dbReference>
<keyword evidence="2 5" id="KW-0547">Nucleotide-binding</keyword>
<evidence type="ECO:0000256" key="4">
    <source>
        <dbReference type="ARBA" id="ARBA00023175"/>
    </source>
</evidence>
<dbReference type="GO" id="GO:0005874">
    <property type="term" value="C:microtubule"/>
    <property type="evidence" value="ECO:0007669"/>
    <property type="project" value="UniProtKB-KW"/>
</dbReference>
<evidence type="ECO:0000256" key="6">
    <source>
        <dbReference type="SAM" id="Coils"/>
    </source>
</evidence>
<comment type="caution">
    <text evidence="8">The sequence shown here is derived from an EMBL/GenBank/DDBJ whole genome shotgun (WGS) entry which is preliminary data.</text>
</comment>
<name>A0A8S9IVU7_BRACR</name>
<dbReference type="AlphaFoldDB" id="A0A8S9IVU7"/>
<gene>
    <name evidence="8" type="ORF">F2Q70_00002531</name>
</gene>
<dbReference type="InterPro" id="IPR031852">
    <property type="entry name" value="Vik1/Cik1_MT-bd"/>
</dbReference>
<dbReference type="SUPFAM" id="SSF57997">
    <property type="entry name" value="Tropomyosin"/>
    <property type="match status" value="1"/>
</dbReference>
<dbReference type="InterPro" id="IPR036961">
    <property type="entry name" value="Kinesin_motor_dom_sf"/>
</dbReference>
<dbReference type="GO" id="GO:0005524">
    <property type="term" value="F:ATP binding"/>
    <property type="evidence" value="ECO:0007669"/>
    <property type="project" value="UniProtKB-UniRule"/>
</dbReference>
<dbReference type="PROSITE" id="PS00455">
    <property type="entry name" value="AMP_BINDING"/>
    <property type="match status" value="1"/>
</dbReference>
<evidence type="ECO:0000256" key="1">
    <source>
        <dbReference type="ARBA" id="ARBA00022701"/>
    </source>
</evidence>
<comment type="similarity">
    <text evidence="5">Belongs to the TRAFAC class myosin-kinesin ATPase superfamily. Kinesin family.</text>
</comment>
<sequence>MLNQLHQQPTFLCFTNWRSSTRWRKNQLRGTLQYLTHLPIHAIGGVFTTVNPSYTVNEVSKQVKDCNPKIIFSVQELLDKVKTFDLPIVLLGQSDLDSSSKILPLNNVMELSEPVSDLPCVDVKQSDTAALLYSSGTTGMSKGVELTHGNFIATALMVTMDQDLMGEYHGVFLCFLPMFHVFGLSVVTYAQLQRGNAVVSMAKFDLERLLKNIEKYRVTQLWVVPPVFLALAKQSIVKKYDLSSLKYIGSGAAPLGKDSMEECARNIPNVVLMQVTQDEAVKQKESLLTEVKNLRSELQQVRDDRDRQVAQSQKLADEILKYKESVGKSSHELDILIAKSGSLEETCALQKERIKMLEQELTFAKEKLKMVDASMSLTMTEFEDQKQRMRELQDRLADTERQLLEGEVLRKKLHNTILELKGNIRVFCRVRPLLPDDGGRQEASVIAYPTSSESLGRGIDVVQSGNKHPFTFDKVFDHGASQEEVFFEISQLVQSALDGYKVCIFAYGQTGSGKTYTMMGRPEAPEQKGLIPRSLEQIFKTSQALSAQGWKYKMQVSMLEIYNESIRDLLTTNRTIAIESVRGDSNTTGRQYAITHDVNGNTHVSDLTIIDVCSIGQISSLLQQAAQSRLIRWRGS</sequence>
<accession>A0A8S9IVU7</accession>
<dbReference type="SUPFAM" id="SSF56801">
    <property type="entry name" value="Acetyl-CoA synthetase-like"/>
    <property type="match status" value="1"/>
</dbReference>
<dbReference type="InterPro" id="IPR000873">
    <property type="entry name" value="AMP-dep_synth/lig_dom"/>
</dbReference>
<dbReference type="GO" id="GO:0003777">
    <property type="term" value="F:microtubule motor activity"/>
    <property type="evidence" value="ECO:0007669"/>
    <property type="project" value="InterPro"/>
</dbReference>
<evidence type="ECO:0000256" key="2">
    <source>
        <dbReference type="ARBA" id="ARBA00022741"/>
    </source>
</evidence>
<feature type="coiled-coil region" evidence="6">
    <location>
        <begin position="340"/>
        <end position="409"/>
    </location>
</feature>
<dbReference type="Gene3D" id="3.40.50.980">
    <property type="match status" value="2"/>
</dbReference>
<reference evidence="8" key="1">
    <citation type="submission" date="2019-12" db="EMBL/GenBank/DDBJ databases">
        <title>Genome sequencing and annotation of Brassica cretica.</title>
        <authorList>
            <person name="Studholme D.J."/>
            <person name="Sarris P.F."/>
        </authorList>
    </citation>
    <scope>NUCLEOTIDE SEQUENCE</scope>
    <source>
        <strain evidence="8">PFS-102/07</strain>
        <tissue evidence="8">Leaf</tissue>
    </source>
</reference>
<evidence type="ECO:0000256" key="3">
    <source>
        <dbReference type="ARBA" id="ARBA00022840"/>
    </source>
</evidence>
<dbReference type="Gene3D" id="3.40.850.10">
    <property type="entry name" value="Kinesin motor domain"/>
    <property type="match status" value="1"/>
</dbReference>
<proteinExistence type="inferred from homology"/>